<gene>
    <name evidence="1" type="ORF">FB45DRAFT_361027</name>
</gene>
<evidence type="ECO:0000313" key="1">
    <source>
        <dbReference type="EMBL" id="KAJ7641704.1"/>
    </source>
</evidence>
<organism evidence="1 2">
    <name type="scientific">Roridomyces roridus</name>
    <dbReference type="NCBI Taxonomy" id="1738132"/>
    <lineage>
        <taxon>Eukaryota</taxon>
        <taxon>Fungi</taxon>
        <taxon>Dikarya</taxon>
        <taxon>Basidiomycota</taxon>
        <taxon>Agaricomycotina</taxon>
        <taxon>Agaricomycetes</taxon>
        <taxon>Agaricomycetidae</taxon>
        <taxon>Agaricales</taxon>
        <taxon>Marasmiineae</taxon>
        <taxon>Mycenaceae</taxon>
        <taxon>Roridomyces</taxon>
    </lineage>
</organism>
<dbReference type="EMBL" id="JARKIF010000004">
    <property type="protein sequence ID" value="KAJ7641704.1"/>
    <property type="molecule type" value="Genomic_DNA"/>
</dbReference>
<evidence type="ECO:0000313" key="2">
    <source>
        <dbReference type="Proteomes" id="UP001221142"/>
    </source>
</evidence>
<comment type="caution">
    <text evidence="1">The sequence shown here is derived from an EMBL/GenBank/DDBJ whole genome shotgun (WGS) entry which is preliminary data.</text>
</comment>
<accession>A0AAD7FWV9</accession>
<proteinExistence type="predicted"/>
<keyword evidence="2" id="KW-1185">Reference proteome</keyword>
<dbReference type="Proteomes" id="UP001221142">
    <property type="component" value="Unassembled WGS sequence"/>
</dbReference>
<dbReference type="AlphaFoldDB" id="A0AAD7FWV9"/>
<reference evidence="1" key="1">
    <citation type="submission" date="2023-03" db="EMBL/GenBank/DDBJ databases">
        <title>Massive genome expansion in bonnet fungi (Mycena s.s.) driven by repeated elements and novel gene families across ecological guilds.</title>
        <authorList>
            <consortium name="Lawrence Berkeley National Laboratory"/>
            <person name="Harder C.B."/>
            <person name="Miyauchi S."/>
            <person name="Viragh M."/>
            <person name="Kuo A."/>
            <person name="Thoen E."/>
            <person name="Andreopoulos B."/>
            <person name="Lu D."/>
            <person name="Skrede I."/>
            <person name="Drula E."/>
            <person name="Henrissat B."/>
            <person name="Morin E."/>
            <person name="Kohler A."/>
            <person name="Barry K."/>
            <person name="LaButti K."/>
            <person name="Morin E."/>
            <person name="Salamov A."/>
            <person name="Lipzen A."/>
            <person name="Mereny Z."/>
            <person name="Hegedus B."/>
            <person name="Baldrian P."/>
            <person name="Stursova M."/>
            <person name="Weitz H."/>
            <person name="Taylor A."/>
            <person name="Grigoriev I.V."/>
            <person name="Nagy L.G."/>
            <person name="Martin F."/>
            <person name="Kauserud H."/>
        </authorList>
    </citation>
    <scope>NUCLEOTIDE SEQUENCE</scope>
    <source>
        <strain evidence="1">9284</strain>
    </source>
</reference>
<name>A0AAD7FWV9_9AGAR</name>
<protein>
    <submittedName>
        <fullName evidence="1">Uncharacterized protein</fullName>
    </submittedName>
</protein>
<sequence>MILLLSLPPPSSSACASQPAVALTPRERHLASTPRCHPYRVTTAHAAACSIRLRSSVSLFPDQLTSPFSPVFALEASTTLLPALQPFAVCRHHSLRTQSHDVSAPRIYAHILTRAHVAAHSRLSAPLPLHALHSSLARPAITNVHCSETRIDRRPALPSLCIYRSWSFNEHSLPSINAPVCEYMQERTP</sequence>